<dbReference type="Pfam" id="PF01582">
    <property type="entry name" value="TIR"/>
    <property type="match status" value="1"/>
</dbReference>
<evidence type="ECO:0000259" key="9">
    <source>
        <dbReference type="PROSITE" id="PS50104"/>
    </source>
</evidence>
<dbReference type="InterPro" id="IPR058192">
    <property type="entry name" value="WHD_ROQ1-like"/>
</dbReference>
<dbReference type="SUPFAM" id="SSF52200">
    <property type="entry name" value="Toll/Interleukin receptor TIR domain"/>
    <property type="match status" value="1"/>
</dbReference>
<dbReference type="Pfam" id="PF00560">
    <property type="entry name" value="LRR_1"/>
    <property type="match status" value="2"/>
</dbReference>
<dbReference type="InterPro" id="IPR001611">
    <property type="entry name" value="Leu-rich_rpt"/>
</dbReference>
<dbReference type="EC" id="3.2.2.6" evidence="1"/>
<dbReference type="RefSeq" id="XP_016650524.1">
    <property type="nucleotide sequence ID" value="XM_016795038.1"/>
</dbReference>
<keyword evidence="5" id="KW-0611">Plant defense</keyword>
<dbReference type="InterPro" id="IPR035897">
    <property type="entry name" value="Toll_tir_struct_dom_sf"/>
</dbReference>
<dbReference type="SUPFAM" id="SSF46785">
    <property type="entry name" value="Winged helix' DNA-binding domain"/>
    <property type="match status" value="1"/>
</dbReference>
<dbReference type="InterPro" id="IPR032675">
    <property type="entry name" value="LRR_dom_sf"/>
</dbReference>
<evidence type="ECO:0000256" key="4">
    <source>
        <dbReference type="ARBA" id="ARBA00022801"/>
    </source>
</evidence>
<dbReference type="InterPro" id="IPR002182">
    <property type="entry name" value="NB-ARC"/>
</dbReference>
<dbReference type="Pfam" id="PF20160">
    <property type="entry name" value="C-JID"/>
    <property type="match status" value="1"/>
</dbReference>
<evidence type="ECO:0000256" key="7">
    <source>
        <dbReference type="ARBA" id="ARBA00047304"/>
    </source>
</evidence>
<dbReference type="InterPro" id="IPR000157">
    <property type="entry name" value="TIR_dom"/>
</dbReference>
<gene>
    <name evidence="11" type="primary">LOC103336409</name>
</gene>
<evidence type="ECO:0000313" key="11">
    <source>
        <dbReference type="RefSeq" id="XP_016650524.1"/>
    </source>
</evidence>
<keyword evidence="3" id="KW-0677">Repeat</keyword>
<dbReference type="Gene3D" id="3.40.50.10140">
    <property type="entry name" value="Toll/interleukin-1 receptor homology (TIR) domain"/>
    <property type="match status" value="1"/>
</dbReference>
<evidence type="ECO:0000256" key="1">
    <source>
        <dbReference type="ARBA" id="ARBA00011982"/>
    </source>
</evidence>
<dbReference type="InterPro" id="IPR036390">
    <property type="entry name" value="WH_DNA-bd_sf"/>
</dbReference>
<dbReference type="PANTHER" id="PTHR11017:SF527">
    <property type="entry name" value="TMV RESISTANCE PROTEIN N-LIKE"/>
    <property type="match status" value="1"/>
</dbReference>
<dbReference type="InterPro" id="IPR027417">
    <property type="entry name" value="P-loop_NTPase"/>
</dbReference>
<dbReference type="InterPro" id="IPR045344">
    <property type="entry name" value="C-JID"/>
</dbReference>
<dbReference type="Gene3D" id="1.10.8.430">
    <property type="entry name" value="Helical domain of apoptotic protease-activating factors"/>
    <property type="match status" value="1"/>
</dbReference>
<evidence type="ECO:0000256" key="5">
    <source>
        <dbReference type="ARBA" id="ARBA00022821"/>
    </source>
</evidence>
<dbReference type="SUPFAM" id="SSF52540">
    <property type="entry name" value="P-loop containing nucleoside triphosphate hydrolases"/>
    <property type="match status" value="1"/>
</dbReference>
<dbReference type="SUPFAM" id="SSF52058">
    <property type="entry name" value="L domain-like"/>
    <property type="match status" value="2"/>
</dbReference>
<dbReference type="GeneID" id="103336409"/>
<evidence type="ECO:0000256" key="8">
    <source>
        <dbReference type="SAM" id="MobiDB-lite"/>
    </source>
</evidence>
<accession>A0ABM1LSZ7</accession>
<keyword evidence="10" id="KW-1185">Reference proteome</keyword>
<reference evidence="10" key="1">
    <citation type="journal article" date="2012" name="Nat. Commun.">
        <title>The genome of Prunus mume.</title>
        <authorList>
            <person name="Zhang Q."/>
            <person name="Chen W."/>
            <person name="Sun L."/>
            <person name="Zhao F."/>
            <person name="Huang B."/>
            <person name="Yang W."/>
            <person name="Tao Y."/>
            <person name="Wang J."/>
            <person name="Yuan Z."/>
            <person name="Fan G."/>
            <person name="Xing Z."/>
            <person name="Han C."/>
            <person name="Pan H."/>
            <person name="Zhong X."/>
            <person name="Shi W."/>
            <person name="Liang X."/>
            <person name="Du D."/>
            <person name="Sun F."/>
            <person name="Xu Z."/>
            <person name="Hao R."/>
            <person name="Lv T."/>
            <person name="Lv Y."/>
            <person name="Zheng Z."/>
            <person name="Sun M."/>
            <person name="Luo L."/>
            <person name="Cai M."/>
            <person name="Gao Y."/>
            <person name="Wang J."/>
            <person name="Yin Y."/>
            <person name="Xu X."/>
            <person name="Cheng T."/>
            <person name="Wang J."/>
        </authorList>
    </citation>
    <scope>NUCLEOTIDE SEQUENCE [LARGE SCALE GENOMIC DNA]</scope>
</reference>
<dbReference type="InterPro" id="IPR044974">
    <property type="entry name" value="Disease_R_plants"/>
</dbReference>
<evidence type="ECO:0000256" key="3">
    <source>
        <dbReference type="ARBA" id="ARBA00022737"/>
    </source>
</evidence>
<dbReference type="PRINTS" id="PR00364">
    <property type="entry name" value="DISEASERSIST"/>
</dbReference>
<dbReference type="Gene3D" id="3.80.10.10">
    <property type="entry name" value="Ribonuclease Inhibitor"/>
    <property type="match status" value="2"/>
</dbReference>
<sequence>MALSTQRASTSRTSAEWAPPHWKHDVFLSFRGEDTRSGFLSHLYHELQYWQAIKTFKDDRDLEKGASISPELLTAIEQSHLAIIVLSPNYASSTWCLNELSKILECMQDTMRILPIFYHVDPSDVRNQWGSFAEAFTKHEEKFSEDVDKVKRWRDALKEVANLSGLDSKNYQSEAELIKHIVKCVFRKVHPTFMLSGSLDKLVGIDSALEQLHLQLAPKDNEVRFIGIWGMGGVGKTTLAKLVFERISHHFELSWFLSNVREVSGKQGGLVNLQRQILFPILKENVAYVWDEGAGTFFIQNRLWNKKVLLVLDDVGQLNQLEKLVGNKKWFGVGSRIIITTRDERLLVEHGIEKLYKVVVLKDDKALELFCRHAFKKDKPEEGFQELSRQFLDYAKGLPLALKTLGRALYGRDQNAWKSVLHNLNKIPDPNIFNSLKVSYYGLKEMEKKIFLHVACLHRGRDKEQVIEILDCILDISSHIEIDILIEKSLLTIEKSHFRSNIVEMHDLIQEMAWKIVREESLEPGERSLLWYHNDISHVFTNNTGTGAIEGIVLRLPQSELVDWNCIKAFNEMHRLRLLDFYNVMFSSGPKFLPNSLRIIHWSSYPSKSLPSCFKPHLLSKLEMWNSKLVRLWDGAKDFPNLKYMDLSYSDKLTNIPDFTRIPNLEELNLEGCKKLSEVHSSIAVHKKLKVLILDECKSIKSLPSALEMDSLEHFSLWGCSKVKKIPEFGEHMQNLKMINPCETAIEQIPSSIEHLVGLDYLNISDCKSLLGLPSAICNLKSLKTLCVKRCSKLDKLPGDMEFLEELNLSGSAMREPLVAMKNLKSLTLSGLVTSRDGIWCGLDCLFGIRKSGEPDPWGLVLSSLNRLGSLTKLDLSDCNIGEGAIPDDIGCLSSLKELDLSGNNFVSLPSSIRFLSELLSLQLERCKRLEQLPDLPPKRTSLFVRVDDCTSLKRLSDPSKLSEGANVYDFMFSCLNCFRLVEEEGWINRIFAMILKNATVERYPDDGIVWPGSEIPDWFDNRSVGHSIIVEPPLPPQTCSDWVGIALCVVFEDSNKYLENPAYALLHVASQGWHKKIEVGCVESQHLWVFYLPRNDRWLKDASSHRFSITGSYSIRPVNERFKISSIVKKYGARLVYQRDLEEFSRILRIPKPAALHASGDEEAGPIGSSGSGSSDDRDEPGICCSNDDNEQGIGSYENEPGSYSSDDDDEPISKRFNKV</sequence>
<protein>
    <recommendedName>
        <fullName evidence="1">ADP-ribosyl cyclase/cyclic ADP-ribose hydrolase</fullName>
        <ecNumber evidence="1">3.2.2.6</ecNumber>
    </recommendedName>
</protein>
<organism evidence="10 11">
    <name type="scientific">Prunus mume</name>
    <name type="common">Japanese apricot</name>
    <name type="synonym">Armeniaca mume</name>
    <dbReference type="NCBI Taxonomy" id="102107"/>
    <lineage>
        <taxon>Eukaryota</taxon>
        <taxon>Viridiplantae</taxon>
        <taxon>Streptophyta</taxon>
        <taxon>Embryophyta</taxon>
        <taxon>Tracheophyta</taxon>
        <taxon>Spermatophyta</taxon>
        <taxon>Magnoliopsida</taxon>
        <taxon>eudicotyledons</taxon>
        <taxon>Gunneridae</taxon>
        <taxon>Pentapetalae</taxon>
        <taxon>rosids</taxon>
        <taxon>fabids</taxon>
        <taxon>Rosales</taxon>
        <taxon>Rosaceae</taxon>
        <taxon>Amygdaloideae</taxon>
        <taxon>Amygdaleae</taxon>
        <taxon>Prunus</taxon>
    </lineage>
</organism>
<keyword evidence="2" id="KW-0433">Leucine-rich repeat</keyword>
<proteinExistence type="predicted"/>
<feature type="domain" description="TIR" evidence="9">
    <location>
        <begin position="22"/>
        <end position="189"/>
    </location>
</feature>
<comment type="catalytic activity">
    <reaction evidence="7">
        <text>NAD(+) + H2O = ADP-D-ribose + nicotinamide + H(+)</text>
        <dbReference type="Rhea" id="RHEA:16301"/>
        <dbReference type="ChEBI" id="CHEBI:15377"/>
        <dbReference type="ChEBI" id="CHEBI:15378"/>
        <dbReference type="ChEBI" id="CHEBI:17154"/>
        <dbReference type="ChEBI" id="CHEBI:57540"/>
        <dbReference type="ChEBI" id="CHEBI:57967"/>
        <dbReference type="EC" id="3.2.2.6"/>
    </reaction>
    <physiologicalReaction direction="left-to-right" evidence="7">
        <dbReference type="Rhea" id="RHEA:16302"/>
    </physiologicalReaction>
</comment>
<keyword evidence="4" id="KW-0378">Hydrolase</keyword>
<dbReference type="Gene3D" id="3.40.50.300">
    <property type="entry name" value="P-loop containing nucleotide triphosphate hydrolases"/>
    <property type="match status" value="1"/>
</dbReference>
<evidence type="ECO:0000313" key="10">
    <source>
        <dbReference type="Proteomes" id="UP000694861"/>
    </source>
</evidence>
<dbReference type="PROSITE" id="PS51450">
    <property type="entry name" value="LRR"/>
    <property type="match status" value="1"/>
</dbReference>
<evidence type="ECO:0000256" key="6">
    <source>
        <dbReference type="ARBA" id="ARBA00023027"/>
    </source>
</evidence>
<dbReference type="SMART" id="SM00255">
    <property type="entry name" value="TIR"/>
    <property type="match status" value="1"/>
</dbReference>
<evidence type="ECO:0000256" key="2">
    <source>
        <dbReference type="ARBA" id="ARBA00022614"/>
    </source>
</evidence>
<keyword evidence="6" id="KW-0520">NAD</keyword>
<reference evidence="11" key="2">
    <citation type="submission" date="2025-08" db="UniProtKB">
        <authorList>
            <consortium name="RefSeq"/>
        </authorList>
    </citation>
    <scope>IDENTIFICATION</scope>
</reference>
<dbReference type="PANTHER" id="PTHR11017">
    <property type="entry name" value="LEUCINE-RICH REPEAT-CONTAINING PROTEIN"/>
    <property type="match status" value="1"/>
</dbReference>
<dbReference type="InterPro" id="IPR042197">
    <property type="entry name" value="Apaf_helical"/>
</dbReference>
<dbReference type="Pfam" id="PF00931">
    <property type="entry name" value="NB-ARC"/>
    <property type="match status" value="1"/>
</dbReference>
<dbReference type="PROSITE" id="PS50104">
    <property type="entry name" value="TIR"/>
    <property type="match status" value="1"/>
</dbReference>
<feature type="region of interest" description="Disordered" evidence="8">
    <location>
        <begin position="1159"/>
        <end position="1221"/>
    </location>
</feature>
<name>A0ABM1LSZ7_PRUMU</name>
<dbReference type="Proteomes" id="UP000694861">
    <property type="component" value="Linkage group LG6"/>
</dbReference>
<dbReference type="Pfam" id="PF23282">
    <property type="entry name" value="WHD_ROQ1"/>
    <property type="match status" value="1"/>
</dbReference>